<keyword evidence="3" id="KW-0813">Transport</keyword>
<comment type="subcellular location">
    <subcellularLocation>
        <location evidence="1">Cell membrane</location>
        <topology evidence="1">Peripheral membrane protein</topology>
    </subcellularLocation>
</comment>
<sequence>MSFNACDALTGVTLNADRGEVLAVIGPNGAGKTTLISIVAGLLAPSSGCTRVLGLDATGESKALRGRIGLAGQDIAVYPAHTVEENLRFFGSLNGLRRRELTGAVEELLEVLQLGDLRKKRAAILSGGQRRRLHVGCALVYRPDVVMLDEPTAGADPETRQQLLRIVCQQASRGSLVVYTTHYLAEVEELRARVAVLAHGRIVAEGTVDRLIADHAASELALRFEGALPTVDWPGARVLADTLLLPTSNPTTDIVHALEAVAEHREQLCGLEIIRADLERAYFNIVTDGGCS</sequence>
<protein>
    <submittedName>
        <fullName evidence="8">ATP-binding cassette domain-containing protein</fullName>
    </submittedName>
</protein>
<feature type="domain" description="ABC transporter" evidence="7">
    <location>
        <begin position="1"/>
        <end position="224"/>
    </location>
</feature>
<keyword evidence="6" id="KW-0046">Antibiotic resistance</keyword>
<gene>
    <name evidence="8" type="ORF">GII31_06800</name>
</gene>
<evidence type="ECO:0000256" key="3">
    <source>
        <dbReference type="ARBA" id="ARBA00022448"/>
    </source>
</evidence>
<dbReference type="Pfam" id="PF00005">
    <property type="entry name" value="ABC_tran"/>
    <property type="match status" value="1"/>
</dbReference>
<evidence type="ECO:0000256" key="6">
    <source>
        <dbReference type="ARBA" id="ARBA00023251"/>
    </source>
</evidence>
<evidence type="ECO:0000259" key="7">
    <source>
        <dbReference type="PROSITE" id="PS50893"/>
    </source>
</evidence>
<dbReference type="RefSeq" id="WP_213247989.1">
    <property type="nucleotide sequence ID" value="NZ_CP045806.1"/>
</dbReference>
<dbReference type="EMBL" id="CP045809">
    <property type="protein sequence ID" value="QHN34649.1"/>
    <property type="molecule type" value="Genomic_DNA"/>
</dbReference>
<dbReference type="SMART" id="SM00382">
    <property type="entry name" value="AAA"/>
    <property type="match status" value="1"/>
</dbReference>
<keyword evidence="5 8" id="KW-0067">ATP-binding</keyword>
<accession>A0ABX6IH03</accession>
<evidence type="ECO:0000256" key="2">
    <source>
        <dbReference type="ARBA" id="ARBA00005417"/>
    </source>
</evidence>
<comment type="similarity">
    <text evidence="2">Belongs to the ABC transporter superfamily.</text>
</comment>
<evidence type="ECO:0000313" key="8">
    <source>
        <dbReference type="EMBL" id="QHN34649.1"/>
    </source>
</evidence>
<evidence type="ECO:0000256" key="4">
    <source>
        <dbReference type="ARBA" id="ARBA00022741"/>
    </source>
</evidence>
<dbReference type="InterPro" id="IPR027417">
    <property type="entry name" value="P-loop_NTPase"/>
</dbReference>
<dbReference type="InterPro" id="IPR050763">
    <property type="entry name" value="ABC_transporter_ATP-binding"/>
</dbReference>
<dbReference type="PANTHER" id="PTHR42711:SF5">
    <property type="entry name" value="ABC TRANSPORTER ATP-BINDING PROTEIN NATA"/>
    <property type="match status" value="1"/>
</dbReference>
<evidence type="ECO:0000256" key="1">
    <source>
        <dbReference type="ARBA" id="ARBA00004202"/>
    </source>
</evidence>
<dbReference type="PANTHER" id="PTHR42711">
    <property type="entry name" value="ABC TRANSPORTER ATP-BINDING PROTEIN"/>
    <property type="match status" value="1"/>
</dbReference>
<evidence type="ECO:0000256" key="5">
    <source>
        <dbReference type="ARBA" id="ARBA00022840"/>
    </source>
</evidence>
<dbReference type="PROSITE" id="PS50893">
    <property type="entry name" value="ABC_TRANSPORTER_2"/>
    <property type="match status" value="1"/>
</dbReference>
<name>A0ABX6IH03_9ACTN</name>
<keyword evidence="9" id="KW-1185">Reference proteome</keyword>
<dbReference type="GO" id="GO:0005524">
    <property type="term" value="F:ATP binding"/>
    <property type="evidence" value="ECO:0007669"/>
    <property type="project" value="UniProtKB-KW"/>
</dbReference>
<reference evidence="8" key="1">
    <citation type="journal article" date="2021" name="Nat. Microbiol.">
        <title>Cocultivation of an ultrasmall environmental parasitic bacterium with lytic ability against bacteria associated with wastewater foams.</title>
        <authorList>
            <person name="Batinovic S."/>
            <person name="Rose J.J.A."/>
            <person name="Ratcliffe J."/>
            <person name="Seviour R.J."/>
            <person name="Petrovski S."/>
        </authorList>
    </citation>
    <scope>NUCLEOTIDE SEQUENCE</scope>
    <source>
        <strain evidence="8">CON9</strain>
    </source>
</reference>
<dbReference type="SUPFAM" id="SSF52540">
    <property type="entry name" value="P-loop containing nucleoside triphosphate hydrolases"/>
    <property type="match status" value="1"/>
</dbReference>
<evidence type="ECO:0000313" key="9">
    <source>
        <dbReference type="Proteomes" id="UP001059836"/>
    </source>
</evidence>
<proteinExistence type="inferred from homology"/>
<dbReference type="InterPro" id="IPR003439">
    <property type="entry name" value="ABC_transporter-like_ATP-bd"/>
</dbReference>
<dbReference type="Proteomes" id="UP001059836">
    <property type="component" value="Chromosome"/>
</dbReference>
<dbReference type="Gene3D" id="3.40.50.300">
    <property type="entry name" value="P-loop containing nucleotide triphosphate hydrolases"/>
    <property type="match status" value="1"/>
</dbReference>
<organism evidence="8 9">
    <name type="scientific">Gordonia pseudamarae</name>
    <dbReference type="NCBI Taxonomy" id="2831662"/>
    <lineage>
        <taxon>Bacteria</taxon>
        <taxon>Bacillati</taxon>
        <taxon>Actinomycetota</taxon>
        <taxon>Actinomycetes</taxon>
        <taxon>Mycobacteriales</taxon>
        <taxon>Gordoniaceae</taxon>
        <taxon>Gordonia</taxon>
    </lineage>
</organism>
<dbReference type="InterPro" id="IPR003593">
    <property type="entry name" value="AAA+_ATPase"/>
</dbReference>
<keyword evidence="4" id="KW-0547">Nucleotide-binding</keyword>